<organism evidence="2 3">
    <name type="scientific">Pseudomonas kielensis</name>
    <dbReference type="NCBI Taxonomy" id="2762577"/>
    <lineage>
        <taxon>Bacteria</taxon>
        <taxon>Pseudomonadati</taxon>
        <taxon>Pseudomonadota</taxon>
        <taxon>Gammaproteobacteria</taxon>
        <taxon>Pseudomonadales</taxon>
        <taxon>Pseudomonadaceae</taxon>
        <taxon>Pseudomonas</taxon>
    </lineage>
</organism>
<evidence type="ECO:0000313" key="2">
    <source>
        <dbReference type="EMBL" id="MBC2693626.1"/>
    </source>
</evidence>
<dbReference type="InterPro" id="IPR046864">
    <property type="entry name" value="VasX_N"/>
</dbReference>
<dbReference type="Pfam" id="PF20249">
    <property type="entry name" value="VasX_N"/>
    <property type="match status" value="1"/>
</dbReference>
<keyword evidence="3" id="KW-1185">Reference proteome</keyword>
<dbReference type="NCBIfam" id="NF041559">
    <property type="entry name" value="BTH_I2691_fam"/>
    <property type="match status" value="1"/>
</dbReference>
<feature type="non-terminal residue" evidence="2">
    <location>
        <position position="554"/>
    </location>
</feature>
<evidence type="ECO:0000313" key="3">
    <source>
        <dbReference type="Proteomes" id="UP000526003"/>
    </source>
</evidence>
<protein>
    <recommendedName>
        <fullName evidence="1">Toxin VasX N-terminal region domain-containing protein</fullName>
    </recommendedName>
</protein>
<dbReference type="EMBL" id="JACMYG010000079">
    <property type="protein sequence ID" value="MBC2693626.1"/>
    <property type="molecule type" value="Genomic_DNA"/>
</dbReference>
<accession>A0A7X1L137</accession>
<gene>
    <name evidence="2" type="ORF">H7995_28045</name>
</gene>
<dbReference type="AlphaFoldDB" id="A0A7X1L137"/>
<name>A0A7X1L137_9PSED</name>
<sequence length="554" mass="61400">MNEDLRELFDRVAGQTYSEEGHSACVTCKRSVAILPLRYAVLGSAAPGESHLPVPELPKPLAPSPLVLNTARYTVRPLRHGFLYLFVQRYAADWVCEGAYQTYDSGLCKPLWPTDGDGARYGSPMPIIGERVIRLTDPEAVVHARMLFTPDPLTPRLVETIRSDQRLRDTLRHLDMRQLVQSCHYSEHVLSPQQLQSRVADQVSQGSLPLARALAGQLFAPPSGFSVLDHIAPYLAADKISAQGFAVVLDDPLGITQELNAWRNQSAEVLQAFMDHVDSEGISNQRKHSIAFALDNLKTTLAEQARQRYVSHANTLGVRYTDPEYALSNAHMVGAAAGSYRSYPNPAEQQRQEQRAIEQAQQHRWDSQYAPYLDEPRIQAFLAEYQAAVERADQLKDARAADHLLWLQSSALLDALDYYDRRDPRSGLAFEAQLGAAVAGMNSTDAGEALLAQWSDTNRVSRSNLFWRGLGQNQSATLEQINSLLAQHNHLPRLDEAALQALTLGLTETFEKTHGLISEVSFDAPPTGIHHGGAVLMIKTFGTRLLDSRLAQLS</sequence>
<reference evidence="2 3" key="1">
    <citation type="submission" date="2020-08" db="EMBL/GenBank/DDBJ databases">
        <title>Pseudomonas sp. nov.</title>
        <authorList>
            <person name="Gieschler S."/>
            <person name="Fiedler G."/>
            <person name="Brinks E."/>
            <person name="Boehnlein C."/>
            <person name="Franz C.M.A.P."/>
            <person name="Kabisch J."/>
        </authorList>
    </citation>
    <scope>NUCLEOTIDE SEQUENCE [LARGE SCALE GENOMIC DNA]</scope>
    <source>
        <strain evidence="2 3">MBT-1</strain>
    </source>
</reference>
<dbReference type="RefSeq" id="WP_185819318.1">
    <property type="nucleotide sequence ID" value="NZ_JACMYG010000079.1"/>
</dbReference>
<dbReference type="Proteomes" id="UP000526003">
    <property type="component" value="Unassembled WGS sequence"/>
</dbReference>
<proteinExistence type="predicted"/>
<feature type="domain" description="Toxin VasX N-terminal region" evidence="1">
    <location>
        <begin position="25"/>
        <end position="171"/>
    </location>
</feature>
<dbReference type="CDD" id="cd20707">
    <property type="entry name" value="MIX_III"/>
    <property type="match status" value="1"/>
</dbReference>
<evidence type="ECO:0000259" key="1">
    <source>
        <dbReference type="Pfam" id="PF20249"/>
    </source>
</evidence>
<comment type="caution">
    <text evidence="2">The sequence shown here is derived from an EMBL/GenBank/DDBJ whole genome shotgun (WGS) entry which is preliminary data.</text>
</comment>
<dbReference type="InterPro" id="IPR048126">
    <property type="entry name" value="Toxin_VasX"/>
</dbReference>